<feature type="non-terminal residue" evidence="2">
    <location>
        <position position="1"/>
    </location>
</feature>
<gene>
    <name evidence="2" type="ORF">Tci_930405</name>
</gene>
<dbReference type="EMBL" id="BKCJ011853054">
    <property type="protein sequence ID" value="GFD58436.1"/>
    <property type="molecule type" value="Genomic_DNA"/>
</dbReference>
<protein>
    <submittedName>
        <fullName evidence="2">Uncharacterized protein</fullName>
    </submittedName>
</protein>
<organism evidence="2">
    <name type="scientific">Tanacetum cinerariifolium</name>
    <name type="common">Dalmatian daisy</name>
    <name type="synonym">Chrysanthemum cinerariifolium</name>
    <dbReference type="NCBI Taxonomy" id="118510"/>
    <lineage>
        <taxon>Eukaryota</taxon>
        <taxon>Viridiplantae</taxon>
        <taxon>Streptophyta</taxon>
        <taxon>Embryophyta</taxon>
        <taxon>Tracheophyta</taxon>
        <taxon>Spermatophyta</taxon>
        <taxon>Magnoliopsida</taxon>
        <taxon>eudicotyledons</taxon>
        <taxon>Gunneridae</taxon>
        <taxon>Pentapetalae</taxon>
        <taxon>asterids</taxon>
        <taxon>campanulids</taxon>
        <taxon>Asterales</taxon>
        <taxon>Asteraceae</taxon>
        <taxon>Asteroideae</taxon>
        <taxon>Anthemideae</taxon>
        <taxon>Anthemidinae</taxon>
        <taxon>Tanacetum</taxon>
    </lineage>
</organism>
<proteinExistence type="predicted"/>
<accession>A0A699XKT9</accession>
<name>A0A699XKT9_TANCI</name>
<feature type="compositionally biased region" description="Polar residues" evidence="1">
    <location>
        <begin position="11"/>
        <end position="24"/>
    </location>
</feature>
<comment type="caution">
    <text evidence="2">The sequence shown here is derived from an EMBL/GenBank/DDBJ whole genome shotgun (WGS) entry which is preliminary data.</text>
</comment>
<evidence type="ECO:0000313" key="2">
    <source>
        <dbReference type="EMBL" id="GFD58436.1"/>
    </source>
</evidence>
<reference evidence="2" key="1">
    <citation type="journal article" date="2019" name="Sci. Rep.">
        <title>Draft genome of Tanacetum cinerariifolium, the natural source of mosquito coil.</title>
        <authorList>
            <person name="Yamashiro T."/>
            <person name="Shiraishi A."/>
            <person name="Satake H."/>
            <person name="Nakayama K."/>
        </authorList>
    </citation>
    <scope>NUCLEOTIDE SEQUENCE</scope>
</reference>
<dbReference type="AlphaFoldDB" id="A0A699XKT9"/>
<sequence>LASMLRCNPVPASSGSGHSQARPTMPSTRFMICSMGKGLTAESRFLVRKSQKIFGQKKASRAAAI</sequence>
<evidence type="ECO:0000256" key="1">
    <source>
        <dbReference type="SAM" id="MobiDB-lite"/>
    </source>
</evidence>
<feature type="region of interest" description="Disordered" evidence="1">
    <location>
        <begin position="1"/>
        <end position="24"/>
    </location>
</feature>